<dbReference type="Proteomes" id="UP001500827">
    <property type="component" value="Unassembled WGS sequence"/>
</dbReference>
<name>A0ABP7LM02_9SPHN</name>
<proteinExistence type="predicted"/>
<dbReference type="PANTHER" id="PTHR35176:SF6">
    <property type="entry name" value="HEME OXYGENASE HI_0854-RELATED"/>
    <property type="match status" value="1"/>
</dbReference>
<dbReference type="InterPro" id="IPR011576">
    <property type="entry name" value="Pyridox_Oxase_N"/>
</dbReference>
<dbReference type="EMBL" id="BAABBM010000001">
    <property type="protein sequence ID" value="GAA3903594.1"/>
    <property type="molecule type" value="Genomic_DNA"/>
</dbReference>
<accession>A0ABP7LM02</accession>
<comment type="caution">
    <text evidence="3">The sequence shown here is derived from an EMBL/GenBank/DDBJ whole genome shotgun (WGS) entry which is preliminary data.</text>
</comment>
<dbReference type="Pfam" id="PF01243">
    <property type="entry name" value="PNPOx_N"/>
    <property type="match status" value="1"/>
</dbReference>
<dbReference type="RefSeq" id="WP_344699817.1">
    <property type="nucleotide sequence ID" value="NZ_BAABBM010000001.1"/>
</dbReference>
<evidence type="ECO:0000259" key="2">
    <source>
        <dbReference type="Pfam" id="PF01243"/>
    </source>
</evidence>
<dbReference type="InterPro" id="IPR012349">
    <property type="entry name" value="Split_barrel_FMN-bd"/>
</dbReference>
<dbReference type="Gene3D" id="2.30.110.10">
    <property type="entry name" value="Electron Transport, Fmn-binding Protein, Chain A"/>
    <property type="match status" value="1"/>
</dbReference>
<protein>
    <submittedName>
        <fullName evidence="3">Pyridoxamine 5'-phosphate oxidase family protein</fullName>
    </submittedName>
</protein>
<feature type="domain" description="Pyridoxamine 5'-phosphate oxidase N-terminal" evidence="2">
    <location>
        <begin position="7"/>
        <end position="103"/>
    </location>
</feature>
<reference evidence="4" key="1">
    <citation type="journal article" date="2019" name="Int. J. Syst. Evol. Microbiol.">
        <title>The Global Catalogue of Microorganisms (GCM) 10K type strain sequencing project: providing services to taxonomists for standard genome sequencing and annotation.</title>
        <authorList>
            <consortium name="The Broad Institute Genomics Platform"/>
            <consortium name="The Broad Institute Genome Sequencing Center for Infectious Disease"/>
            <person name="Wu L."/>
            <person name="Ma J."/>
        </authorList>
    </citation>
    <scope>NUCLEOTIDE SEQUENCE [LARGE SCALE GENOMIC DNA]</scope>
    <source>
        <strain evidence="4">JCM 17543</strain>
    </source>
</reference>
<evidence type="ECO:0000256" key="1">
    <source>
        <dbReference type="ARBA" id="ARBA00023002"/>
    </source>
</evidence>
<dbReference type="PANTHER" id="PTHR35176">
    <property type="entry name" value="HEME OXYGENASE HI_0854-RELATED"/>
    <property type="match status" value="1"/>
</dbReference>
<gene>
    <name evidence="3" type="ORF">GCM10022276_22810</name>
</gene>
<sequence>MEQPAIEILSSHRIMTVATIRPDGWPQATIVGYASEGWSLYFLIYRDSQKFENIQRDNRVAITVGNEPSELKKIKAVFAGCEVFEITNLAEKAHAWELLAQRHPNLTDLAPPLESEVATMVARCKHVSFLDYSQGLGHTESITVPGPF</sequence>
<evidence type="ECO:0000313" key="4">
    <source>
        <dbReference type="Proteomes" id="UP001500827"/>
    </source>
</evidence>
<keyword evidence="4" id="KW-1185">Reference proteome</keyword>
<organism evidence="3 4">
    <name type="scientific">Sphingomonas limnosediminicola</name>
    <dbReference type="NCBI Taxonomy" id="940133"/>
    <lineage>
        <taxon>Bacteria</taxon>
        <taxon>Pseudomonadati</taxon>
        <taxon>Pseudomonadota</taxon>
        <taxon>Alphaproteobacteria</taxon>
        <taxon>Sphingomonadales</taxon>
        <taxon>Sphingomonadaceae</taxon>
        <taxon>Sphingomonas</taxon>
    </lineage>
</organism>
<evidence type="ECO:0000313" key="3">
    <source>
        <dbReference type="EMBL" id="GAA3903594.1"/>
    </source>
</evidence>
<dbReference type="InterPro" id="IPR052019">
    <property type="entry name" value="F420H2_bilvrd_red/Heme_oxyg"/>
</dbReference>
<keyword evidence="1" id="KW-0560">Oxidoreductase</keyword>
<dbReference type="SUPFAM" id="SSF50475">
    <property type="entry name" value="FMN-binding split barrel"/>
    <property type="match status" value="1"/>
</dbReference>